<dbReference type="NCBIfam" id="TIGR02688">
    <property type="entry name" value="BREX system Lon protease-like protein BrxL"/>
    <property type="match status" value="1"/>
</dbReference>
<evidence type="ECO:0000259" key="1">
    <source>
        <dbReference type="Pfam" id="PF20442"/>
    </source>
</evidence>
<dbReference type="InterPro" id="IPR046838">
    <property type="entry name" value="BrxL_N"/>
</dbReference>
<protein>
    <recommendedName>
        <fullName evidence="1">BREX system Lon protease-like BrxL N-terminal domain-containing protein</fullName>
    </recommendedName>
</protein>
<proteinExistence type="predicted"/>
<dbReference type="Proteomes" id="UP000010483">
    <property type="component" value="Chromosome"/>
</dbReference>
<dbReference type="KEGG" id="csn:Cyast_2594"/>
<dbReference type="PATRIC" id="fig|292563.3.peg.2711"/>
<dbReference type="eggNOG" id="COG4930">
    <property type="taxonomic scope" value="Bacteria"/>
</dbReference>
<dbReference type="HOGENOM" id="CLU_023021_1_1_3"/>
<dbReference type="Pfam" id="PF13337">
    <property type="entry name" value="BrxL_ATPase"/>
    <property type="match status" value="1"/>
</dbReference>
<evidence type="ECO:0000313" key="2">
    <source>
        <dbReference type="EMBL" id="AFZ48537.1"/>
    </source>
</evidence>
<organism evidence="2 3">
    <name type="scientific">Cyanobacterium stanieri (strain ATCC 29140 / PCC 7202)</name>
    <dbReference type="NCBI Taxonomy" id="292563"/>
    <lineage>
        <taxon>Bacteria</taxon>
        <taxon>Bacillati</taxon>
        <taxon>Cyanobacteriota</taxon>
        <taxon>Cyanophyceae</taxon>
        <taxon>Oscillatoriophycideae</taxon>
        <taxon>Chroococcales</taxon>
        <taxon>Geminocystaceae</taxon>
        <taxon>Cyanobacterium</taxon>
    </lineage>
</organism>
<keyword evidence="3" id="KW-1185">Reference proteome</keyword>
<gene>
    <name evidence="2" type="ordered locus">Cyast_2594</name>
</gene>
<dbReference type="EMBL" id="CP003940">
    <property type="protein sequence ID" value="AFZ48537.1"/>
    <property type="molecule type" value="Genomic_DNA"/>
</dbReference>
<accession>K9YPZ5</accession>
<dbReference type="InterPro" id="IPR014061">
    <property type="entry name" value="BrxL-like"/>
</dbReference>
<sequence>MNFSNNYSTYDNELVTRVFGSLSIDKKRLPSSSLTSVGVPSFVGEWILEHIVAGTGELNDGEKEKVRNFVDKAFPRKDDKEEIKFELTQGGIYTLIGLMQVRVTLEKTSEQIPEPVASISVLNLTDCEISTDIVNRHRRLLRQGIWGKITLRYSPDMKGKFKVSVIDFAPFQCSAVDLKSYGELRSQFSTEKWRDLMFCSMGFNPEHPDYNHQAKTWILSRLLPLVEPNFHLIELAPKGTGKSFFYENINNKVSVVSGGKITPARLFIDGKTREVGLLGRYNVVVLDEVQSLTFDNPDEIIGPLKTYLANGSYNRGGYSDIASDCSLVLLANIELNEYQRPKNEYNLMANLPKFFSETAFLDRFAGILPGWEIPKFQKEMMANQIGLKMDFFGEVLFALRRDTRFQQYAETHTNFLSKVSIRHQQGIIKTASGFLKILYPHLDLTLQDYWNDCLKPACLLRQQIHSLIYNLDDEFKQYGKEIIVDII</sequence>
<name>K9YPZ5_CYASC</name>
<dbReference type="Pfam" id="PF20442">
    <property type="entry name" value="BrxL_N"/>
    <property type="match status" value="1"/>
</dbReference>
<feature type="domain" description="BREX system Lon protease-like BrxL N-terminal" evidence="1">
    <location>
        <begin position="18"/>
        <end position="153"/>
    </location>
</feature>
<dbReference type="BioCyc" id="CSTA292563:G1353-2598-MONOMER"/>
<dbReference type="AlphaFoldDB" id="K9YPZ5"/>
<reference evidence="3" key="1">
    <citation type="journal article" date="2013" name="Proc. Natl. Acad. Sci. U.S.A.">
        <title>Improving the coverage of the cyanobacterial phylum using diversity-driven genome sequencing.</title>
        <authorList>
            <person name="Shih P.M."/>
            <person name="Wu D."/>
            <person name="Latifi A."/>
            <person name="Axen S.D."/>
            <person name="Fewer D.P."/>
            <person name="Talla E."/>
            <person name="Calteau A."/>
            <person name="Cai F."/>
            <person name="Tandeau de Marsac N."/>
            <person name="Rippka R."/>
            <person name="Herdman M."/>
            <person name="Sivonen K."/>
            <person name="Coursin T."/>
            <person name="Laurent T."/>
            <person name="Goodwin L."/>
            <person name="Nolan M."/>
            <person name="Davenport K.W."/>
            <person name="Han C.S."/>
            <person name="Rubin E.M."/>
            <person name="Eisen J.A."/>
            <person name="Woyke T."/>
            <person name="Gugger M."/>
            <person name="Kerfeld C.A."/>
        </authorList>
    </citation>
    <scope>NUCLEOTIDE SEQUENCE [LARGE SCALE GENOMIC DNA]</scope>
    <source>
        <strain evidence="3">ATCC 29140 / PCC 7202</strain>
    </source>
</reference>
<dbReference type="STRING" id="292563.Cyast_2594"/>
<evidence type="ECO:0000313" key="3">
    <source>
        <dbReference type="Proteomes" id="UP000010483"/>
    </source>
</evidence>